<evidence type="ECO:0000313" key="2">
    <source>
        <dbReference type="Proteomes" id="UP001162992"/>
    </source>
</evidence>
<comment type="caution">
    <text evidence="1">The sequence shown here is derived from an EMBL/GenBank/DDBJ whole genome shotgun (WGS) entry which is preliminary data.</text>
</comment>
<reference evidence="2" key="1">
    <citation type="journal article" date="2024" name="Proc. Natl. Acad. Sci. U.S.A.">
        <title>Extraordinary preservation of gene collinearity over three hundred million years revealed in homosporous lycophytes.</title>
        <authorList>
            <person name="Li C."/>
            <person name="Wickell D."/>
            <person name="Kuo L.Y."/>
            <person name="Chen X."/>
            <person name="Nie B."/>
            <person name="Liao X."/>
            <person name="Peng D."/>
            <person name="Ji J."/>
            <person name="Jenkins J."/>
            <person name="Williams M."/>
            <person name="Shu S."/>
            <person name="Plott C."/>
            <person name="Barry K."/>
            <person name="Rajasekar S."/>
            <person name="Grimwood J."/>
            <person name="Han X."/>
            <person name="Sun S."/>
            <person name="Hou Z."/>
            <person name="He W."/>
            <person name="Dai G."/>
            <person name="Sun C."/>
            <person name="Schmutz J."/>
            <person name="Leebens-Mack J.H."/>
            <person name="Li F.W."/>
            <person name="Wang L."/>
        </authorList>
    </citation>
    <scope>NUCLEOTIDE SEQUENCE [LARGE SCALE GENOMIC DNA]</scope>
    <source>
        <strain evidence="2">cv. PW_Plant_1</strain>
    </source>
</reference>
<proteinExistence type="predicted"/>
<organism evidence="1 2">
    <name type="scientific">Diphasiastrum complanatum</name>
    <name type="common">Issler's clubmoss</name>
    <name type="synonym">Lycopodium complanatum</name>
    <dbReference type="NCBI Taxonomy" id="34168"/>
    <lineage>
        <taxon>Eukaryota</taxon>
        <taxon>Viridiplantae</taxon>
        <taxon>Streptophyta</taxon>
        <taxon>Embryophyta</taxon>
        <taxon>Tracheophyta</taxon>
        <taxon>Lycopodiopsida</taxon>
        <taxon>Lycopodiales</taxon>
        <taxon>Lycopodiaceae</taxon>
        <taxon>Lycopodioideae</taxon>
        <taxon>Diphasiastrum</taxon>
    </lineage>
</organism>
<gene>
    <name evidence="1" type="ORF">O6H91_16G072200</name>
</gene>
<accession>A0ACC2BDI2</accession>
<dbReference type="EMBL" id="CM055107">
    <property type="protein sequence ID" value="KAJ7527810.1"/>
    <property type="molecule type" value="Genomic_DNA"/>
</dbReference>
<protein>
    <submittedName>
        <fullName evidence="1">Uncharacterized protein</fullName>
    </submittedName>
</protein>
<name>A0ACC2BDI2_DIPCM</name>
<evidence type="ECO:0000313" key="1">
    <source>
        <dbReference type="EMBL" id="KAJ7527810.1"/>
    </source>
</evidence>
<keyword evidence="2" id="KW-1185">Reference proteome</keyword>
<sequence>MYNQTTILNNKHSKKPPPPPPGRRRTPSSLQKPHKPRRALPTYKSREEAEPTCERRSIQVQVARRGGEPTPEQRRSIQVQERKKCCLAAFFMIVNWHRR</sequence>
<dbReference type="Proteomes" id="UP001162992">
    <property type="component" value="Chromosome 16"/>
</dbReference>